<feature type="binding site" evidence="6">
    <location>
        <position position="69"/>
    </location>
    <ligand>
        <name>Fe cation</name>
        <dbReference type="ChEBI" id="CHEBI:24875"/>
        <label>1</label>
    </ligand>
</feature>
<feature type="binding site" evidence="6">
    <location>
        <position position="107"/>
    </location>
    <ligand>
        <name>Fe cation</name>
        <dbReference type="ChEBI" id="CHEBI:24875"/>
        <label>2</label>
    </ligand>
</feature>
<comment type="catalytic activity">
    <reaction evidence="1 5">
        <text>a phosphate monoester + H2O = an alcohol + phosphate</text>
        <dbReference type="Rhea" id="RHEA:15017"/>
        <dbReference type="ChEBI" id="CHEBI:15377"/>
        <dbReference type="ChEBI" id="CHEBI:30879"/>
        <dbReference type="ChEBI" id="CHEBI:43474"/>
        <dbReference type="ChEBI" id="CHEBI:67140"/>
        <dbReference type="EC" id="3.1.3.2"/>
    </reaction>
</comment>
<evidence type="ECO:0000313" key="9">
    <source>
        <dbReference type="EMBL" id="ANP47037.1"/>
    </source>
</evidence>
<evidence type="ECO:0000256" key="7">
    <source>
        <dbReference type="SAM" id="SignalP"/>
    </source>
</evidence>
<dbReference type="InterPro" id="IPR051558">
    <property type="entry name" value="Metallophosphoesterase_PAP"/>
</dbReference>
<dbReference type="InterPro" id="IPR024927">
    <property type="entry name" value="Acid_PPase"/>
</dbReference>
<proteinExistence type="predicted"/>
<dbReference type="STRING" id="1759059.ATE48_14500"/>
<sequence length="307" mass="33500">MAGSVSRRSVMLATGALLIAPSAFAQTGDLNFLIIGDWGSGSVEQHRVARAMGVVADRTAPQFIISTGDNFYPRGVGSVTDPQFRTSFEEVYAAPSLQAPWYVVLGNHDYEGSPGAEVAYSSRSSRWRMPARYWAQEMNVGEERATFYFLDTTPIARLGNAAAHVPLLGTSDEARTQLQWFEERLAADRAAWKIVVGHHPILSSGNHGEAPAVVERVKPLLERYGVQAYFNGHEHDLEHLVDRGVHYVCSGSGAASRQVVAVPQSQFAHAEVGFASCRLGADALSLRFHNGDAAIIYETQISRVRDV</sequence>
<accession>A0A1B1AKF5</accession>
<keyword evidence="6" id="KW-0479">Metal-binding</keyword>
<comment type="cofactor">
    <cofactor evidence="6">
        <name>Fe cation</name>
        <dbReference type="ChEBI" id="CHEBI:24875"/>
    </cofactor>
    <text evidence="6">Binds 2 iron ions per subunit.</text>
</comment>
<feature type="binding site" evidence="6">
    <location>
        <position position="37"/>
    </location>
    <ligand>
        <name>Fe cation</name>
        <dbReference type="ChEBI" id="CHEBI:24875"/>
        <label>1</label>
    </ligand>
</feature>
<dbReference type="GO" id="GO:0046872">
    <property type="term" value="F:metal ion binding"/>
    <property type="evidence" value="ECO:0007669"/>
    <property type="project" value="UniProtKB-KW"/>
</dbReference>
<feature type="binding site" evidence="6">
    <location>
        <position position="233"/>
    </location>
    <ligand>
        <name>Fe cation</name>
        <dbReference type="ChEBI" id="CHEBI:24875"/>
        <label>2</label>
    </ligand>
</feature>
<dbReference type="PANTHER" id="PTHR10161">
    <property type="entry name" value="TARTRATE-RESISTANT ACID PHOSPHATASE TYPE 5"/>
    <property type="match status" value="1"/>
</dbReference>
<dbReference type="Proteomes" id="UP000092498">
    <property type="component" value="Chromosome"/>
</dbReference>
<evidence type="ECO:0000256" key="3">
    <source>
        <dbReference type="ARBA" id="ARBA00022729"/>
    </source>
</evidence>
<dbReference type="GO" id="GO:0003993">
    <property type="term" value="F:acid phosphatase activity"/>
    <property type="evidence" value="ECO:0007669"/>
    <property type="project" value="UniProtKB-UniRule"/>
</dbReference>
<dbReference type="Pfam" id="PF00149">
    <property type="entry name" value="Metallophos"/>
    <property type="match status" value="1"/>
</dbReference>
<dbReference type="EMBL" id="CP013244">
    <property type="protein sequence ID" value="ANP47037.1"/>
    <property type="molecule type" value="Genomic_DNA"/>
</dbReference>
<dbReference type="SUPFAM" id="SSF56300">
    <property type="entry name" value="Metallo-dependent phosphatases"/>
    <property type="match status" value="1"/>
</dbReference>
<reference evidence="9 10" key="1">
    <citation type="submission" date="2015-11" db="EMBL/GenBank/DDBJ databases">
        <title>Whole-Genome Sequence of Candidatus Oderbacter manganicum from the National Park Lower Oder Valley, Germany.</title>
        <authorList>
            <person name="Braun B."/>
            <person name="Liere K."/>
            <person name="Szewzyk U."/>
        </authorList>
    </citation>
    <scope>NUCLEOTIDE SEQUENCE [LARGE SCALE GENOMIC DNA]</scope>
    <source>
        <strain evidence="9 10">OTSz_A_272</strain>
    </source>
</reference>
<name>A0A1B1AKF5_9PROT</name>
<feature type="signal peptide" evidence="7">
    <location>
        <begin position="1"/>
        <end position="25"/>
    </location>
</feature>
<feature type="binding site" evidence="6">
    <location>
        <position position="198"/>
    </location>
    <ligand>
        <name>Fe cation</name>
        <dbReference type="ChEBI" id="CHEBI:24875"/>
        <label>2</label>
    </ligand>
</feature>
<keyword evidence="4 5" id="KW-0378">Hydrolase</keyword>
<dbReference type="CDD" id="cd07378">
    <property type="entry name" value="MPP_ACP5"/>
    <property type="match status" value="1"/>
</dbReference>
<dbReference type="InterPro" id="IPR029052">
    <property type="entry name" value="Metallo-depent_PP-like"/>
</dbReference>
<dbReference type="PIRSF" id="PIRSF000898">
    <property type="entry name" value="Acid_Ptase_5"/>
    <property type="match status" value="1"/>
</dbReference>
<evidence type="ECO:0000256" key="2">
    <source>
        <dbReference type="ARBA" id="ARBA00012646"/>
    </source>
</evidence>
<evidence type="ECO:0000256" key="1">
    <source>
        <dbReference type="ARBA" id="ARBA00000032"/>
    </source>
</evidence>
<dbReference type="RefSeq" id="WP_066772675.1">
    <property type="nucleotide sequence ID" value="NZ_CP013244.1"/>
</dbReference>
<evidence type="ECO:0000259" key="8">
    <source>
        <dbReference type="Pfam" id="PF00149"/>
    </source>
</evidence>
<evidence type="ECO:0000256" key="5">
    <source>
        <dbReference type="PIRNR" id="PIRNR000898"/>
    </source>
</evidence>
<feature type="binding site" evidence="6">
    <location>
        <position position="72"/>
    </location>
    <ligand>
        <name>Fe cation</name>
        <dbReference type="ChEBI" id="CHEBI:24875"/>
        <label>1</label>
    </ligand>
</feature>
<evidence type="ECO:0000313" key="10">
    <source>
        <dbReference type="Proteomes" id="UP000092498"/>
    </source>
</evidence>
<dbReference type="KEGG" id="cbot:ATE48_14500"/>
<gene>
    <name evidence="9" type="ORF">ATE48_14500</name>
</gene>
<dbReference type="Gene3D" id="3.60.21.10">
    <property type="match status" value="1"/>
</dbReference>
<feature type="binding site" evidence="6">
    <location>
        <position position="235"/>
    </location>
    <ligand>
        <name>Fe cation</name>
        <dbReference type="ChEBI" id="CHEBI:24875"/>
        <label>1</label>
    </ligand>
</feature>
<dbReference type="InterPro" id="IPR004843">
    <property type="entry name" value="Calcineurin-like_PHP"/>
</dbReference>
<evidence type="ECO:0000256" key="6">
    <source>
        <dbReference type="PIRSR" id="PIRSR000898-1"/>
    </source>
</evidence>
<feature type="binding site" evidence="6">
    <location>
        <position position="69"/>
    </location>
    <ligand>
        <name>Fe cation</name>
        <dbReference type="ChEBI" id="CHEBI:24875"/>
        <label>2</label>
    </ligand>
</feature>
<keyword evidence="10" id="KW-1185">Reference proteome</keyword>
<protein>
    <recommendedName>
        <fullName evidence="2 5">acid phosphatase</fullName>
        <ecNumber evidence="2 5">3.1.3.2</ecNumber>
    </recommendedName>
</protein>
<organism evidence="9 10">
    <name type="scientific">Candidatus Viadribacter manganicus</name>
    <dbReference type="NCBI Taxonomy" id="1759059"/>
    <lineage>
        <taxon>Bacteria</taxon>
        <taxon>Pseudomonadati</taxon>
        <taxon>Pseudomonadota</taxon>
        <taxon>Alphaproteobacteria</taxon>
        <taxon>Hyphomonadales</taxon>
        <taxon>Hyphomonadaceae</taxon>
        <taxon>Candidatus Viadribacter</taxon>
    </lineage>
</organism>
<dbReference type="AlphaFoldDB" id="A0A1B1AKF5"/>
<dbReference type="PANTHER" id="PTHR10161:SF14">
    <property type="entry name" value="TARTRATE-RESISTANT ACID PHOSPHATASE TYPE 5"/>
    <property type="match status" value="1"/>
</dbReference>
<dbReference type="OrthoDB" id="9809781at2"/>
<keyword evidence="3 7" id="KW-0732">Signal</keyword>
<dbReference type="EC" id="3.1.3.2" evidence="2 5"/>
<feature type="domain" description="Calcineurin-like phosphoesterase" evidence="8">
    <location>
        <begin position="31"/>
        <end position="236"/>
    </location>
</feature>
<dbReference type="InParanoid" id="A0A1B1AKF5"/>
<feature type="chain" id="PRO_5008518930" description="acid phosphatase" evidence="7">
    <location>
        <begin position="26"/>
        <end position="307"/>
    </location>
</feature>
<evidence type="ECO:0000256" key="4">
    <source>
        <dbReference type="ARBA" id="ARBA00022801"/>
    </source>
</evidence>
<keyword evidence="5 6" id="KW-0408">Iron</keyword>